<organism evidence="2 3">
    <name type="scientific">Imperialibacter roseus</name>
    <dbReference type="NCBI Taxonomy" id="1324217"/>
    <lineage>
        <taxon>Bacteria</taxon>
        <taxon>Pseudomonadati</taxon>
        <taxon>Bacteroidota</taxon>
        <taxon>Cytophagia</taxon>
        <taxon>Cytophagales</taxon>
        <taxon>Flammeovirgaceae</taxon>
        <taxon>Imperialibacter</taxon>
    </lineage>
</organism>
<keyword evidence="1" id="KW-0472">Membrane</keyword>
<gene>
    <name evidence="2" type="ORF">RT717_18320</name>
</gene>
<proteinExistence type="predicted"/>
<name>A0ABZ0IJ35_9BACT</name>
<dbReference type="RefSeq" id="WP_317487833.1">
    <property type="nucleotide sequence ID" value="NZ_CP136051.1"/>
</dbReference>
<evidence type="ECO:0000256" key="1">
    <source>
        <dbReference type="SAM" id="Phobius"/>
    </source>
</evidence>
<keyword evidence="3" id="KW-1185">Reference proteome</keyword>
<keyword evidence="1" id="KW-1133">Transmembrane helix</keyword>
<evidence type="ECO:0000313" key="2">
    <source>
        <dbReference type="EMBL" id="WOK05040.1"/>
    </source>
</evidence>
<feature type="transmembrane region" description="Helical" evidence="1">
    <location>
        <begin position="48"/>
        <end position="68"/>
    </location>
</feature>
<dbReference type="EMBL" id="CP136051">
    <property type="protein sequence ID" value="WOK05040.1"/>
    <property type="molecule type" value="Genomic_DNA"/>
</dbReference>
<evidence type="ECO:0000313" key="3">
    <source>
        <dbReference type="Proteomes" id="UP001302349"/>
    </source>
</evidence>
<protein>
    <submittedName>
        <fullName evidence="2">Uncharacterized protein</fullName>
    </submittedName>
</protein>
<dbReference type="Proteomes" id="UP001302349">
    <property type="component" value="Chromosome"/>
</dbReference>
<sequence>MTKQEAMSNKKIDHLFRTKLEAHPVSPSPEAWAKLQGKMNPGSRKKGAFWMSVAAAVSMILVAGWFIYRQSTGELNSPNTLAGIDNTEKVTTPENTNPALADDQTPDNMIAETQVGSEETTEVAAANEGLTTESKAHAPAKKINRPVQPATTQVASTTQKEEIKTEALIALEDVNKVTEVTEDITVPETLEIEKIEKSLMANAQAPLEPMEVKITFKADEDEDRFLEPVRELMASDDGKEKKNGFNKLLASARTFSNRDILAELRETKDGLLSGSLKIGITKNEKVNNSK</sequence>
<reference evidence="2 3" key="1">
    <citation type="journal article" date="2023" name="Microbiol. Resour. Announc.">
        <title>Complete Genome Sequence of Imperialibacter roseus strain P4T.</title>
        <authorList>
            <person name="Tizabi D.R."/>
            <person name="Bachvaroff T."/>
            <person name="Hill R.T."/>
        </authorList>
    </citation>
    <scope>NUCLEOTIDE SEQUENCE [LARGE SCALE GENOMIC DNA]</scope>
    <source>
        <strain evidence="2 3">P4T</strain>
    </source>
</reference>
<keyword evidence="1" id="KW-0812">Transmembrane</keyword>
<accession>A0ABZ0IJ35</accession>